<name>A0A1J5PCM1_9ZZZZ</name>
<dbReference type="PRINTS" id="PR00811">
    <property type="entry name" value="BCTERIALGSPD"/>
</dbReference>
<dbReference type="InterPro" id="IPR004846">
    <property type="entry name" value="T2SS/T3SS_dom"/>
</dbReference>
<dbReference type="Pfam" id="PF00263">
    <property type="entry name" value="Secretin"/>
    <property type="match status" value="1"/>
</dbReference>
<dbReference type="GO" id="GO:0009306">
    <property type="term" value="P:protein secretion"/>
    <property type="evidence" value="ECO:0007669"/>
    <property type="project" value="InterPro"/>
</dbReference>
<sequence>MADQHNQLIREITPAGVVTTLAGSGAVGSTNGTCTAASFKYPFGVAVDAAGNVYVADYGNNLIRTVTSTGYSISPALPAGLSMDNTGTISGTPTGGLGLAILGSNVLLDLELSALQSEGTGEIVSSPKVITTNGHTALISQGTEIPYIATQTAGGVASNTVSFKKAVLSTEVTPQITPNNNIIMDIDVKKDEPDYTNMLPGTTNPPINTREVKTKVEVKNGETVVLGGIYQFTNTKSINKVPFFGDLPGLGNLFKDREVSNQRLELLIFVTPKIINSDQSLVNNN</sequence>
<dbReference type="SUPFAM" id="SSF101898">
    <property type="entry name" value="NHL repeat"/>
    <property type="match status" value="1"/>
</dbReference>
<evidence type="ECO:0000259" key="2">
    <source>
        <dbReference type="Pfam" id="PF00263"/>
    </source>
</evidence>
<dbReference type="InterPro" id="IPR051808">
    <property type="entry name" value="Type_IV_pilus_biogenesis"/>
</dbReference>
<evidence type="ECO:0000256" key="1">
    <source>
        <dbReference type="ARBA" id="ARBA00022737"/>
    </source>
</evidence>
<keyword evidence="1" id="KW-0677">Repeat</keyword>
<dbReference type="Gene3D" id="2.120.10.30">
    <property type="entry name" value="TolB, C-terminal domain"/>
    <property type="match status" value="1"/>
</dbReference>
<reference evidence="3" key="1">
    <citation type="submission" date="2016-10" db="EMBL/GenBank/DDBJ databases">
        <title>Sequence of Gallionella enrichment culture.</title>
        <authorList>
            <person name="Poehlein A."/>
            <person name="Muehling M."/>
            <person name="Daniel R."/>
        </authorList>
    </citation>
    <scope>NUCLEOTIDE SEQUENCE</scope>
</reference>
<protein>
    <submittedName>
        <fullName evidence="3">Type IV pilus biogenesis and competence protein PilQ</fullName>
    </submittedName>
</protein>
<organism evidence="3">
    <name type="scientific">mine drainage metagenome</name>
    <dbReference type="NCBI Taxonomy" id="410659"/>
    <lineage>
        <taxon>unclassified sequences</taxon>
        <taxon>metagenomes</taxon>
        <taxon>ecological metagenomes</taxon>
    </lineage>
</organism>
<proteinExistence type="predicted"/>
<comment type="caution">
    <text evidence="3">The sequence shown here is derived from an EMBL/GenBank/DDBJ whole genome shotgun (WGS) entry which is preliminary data.</text>
</comment>
<feature type="domain" description="Type II/III secretion system secretin-like" evidence="2">
    <location>
        <begin position="114"/>
        <end position="275"/>
    </location>
</feature>
<dbReference type="PANTHER" id="PTHR30604:SF1">
    <property type="entry name" value="DNA UTILIZATION PROTEIN HOFQ"/>
    <property type="match status" value="1"/>
</dbReference>
<dbReference type="AlphaFoldDB" id="A0A1J5PCM1"/>
<dbReference type="InterPro" id="IPR011042">
    <property type="entry name" value="6-blade_b-propeller_TolB-like"/>
</dbReference>
<dbReference type="EMBL" id="MLJW01007474">
    <property type="protein sequence ID" value="OIQ65260.1"/>
    <property type="molecule type" value="Genomic_DNA"/>
</dbReference>
<dbReference type="PRINTS" id="PR01032">
    <property type="entry name" value="PHAGEIV"/>
</dbReference>
<dbReference type="PANTHER" id="PTHR30604">
    <property type="entry name" value="PROTEIN TRANSPORT PROTEIN HOFQ"/>
    <property type="match status" value="1"/>
</dbReference>
<evidence type="ECO:0000313" key="3">
    <source>
        <dbReference type="EMBL" id="OIQ65260.1"/>
    </source>
</evidence>
<dbReference type="InterPro" id="IPR001258">
    <property type="entry name" value="NHL_repeat"/>
</dbReference>
<dbReference type="Pfam" id="PF01436">
    <property type="entry name" value="NHL"/>
    <property type="match status" value="1"/>
</dbReference>
<gene>
    <name evidence="3" type="primary">pilQ_14</name>
    <name evidence="3" type="ORF">GALL_531840</name>
</gene>
<dbReference type="InterPro" id="IPR001775">
    <property type="entry name" value="GspD/PilQ"/>
</dbReference>
<accession>A0A1J5PCM1</accession>